<dbReference type="Pfam" id="PF00392">
    <property type="entry name" value="GntR"/>
    <property type="match status" value="1"/>
</dbReference>
<evidence type="ECO:0000256" key="1">
    <source>
        <dbReference type="ARBA" id="ARBA00023015"/>
    </source>
</evidence>
<sequence length="248" mass="27850">MTDMSVSTDVRKKRRSLSQDLEALLSKHISEGRLRGGEKLPTETAIMREYGVSRTVVREAMSRLQASGMVLTYHGIGTFVRGSTLSPGPLIDPATIDIIVDSLAIMELRIALEVEAAGLAAQRRTPDQLEEMRALLDRLKPREIMADDVAALDFQFHLKIAQATGNPYIGNTLGTLGVVIVPRSRLDSARLFHEDPLSYEQRIHNEHERIYEAILRQDVECARAAMRLHLDDSRGHLHQAHERSRARE</sequence>
<evidence type="ECO:0000256" key="3">
    <source>
        <dbReference type="ARBA" id="ARBA00023163"/>
    </source>
</evidence>
<evidence type="ECO:0000313" key="5">
    <source>
        <dbReference type="EMBL" id="WLH14752.1"/>
    </source>
</evidence>
<evidence type="ECO:0000256" key="2">
    <source>
        <dbReference type="ARBA" id="ARBA00023125"/>
    </source>
</evidence>
<dbReference type="Proteomes" id="UP001230339">
    <property type="component" value="Chromosome"/>
</dbReference>
<keyword evidence="2" id="KW-0238">DNA-binding</keyword>
<evidence type="ECO:0000313" key="6">
    <source>
        <dbReference type="Proteomes" id="UP001230339"/>
    </source>
</evidence>
<proteinExistence type="predicted"/>
<keyword evidence="3" id="KW-0804">Transcription</keyword>
<dbReference type="InterPro" id="IPR036388">
    <property type="entry name" value="WH-like_DNA-bd_sf"/>
</dbReference>
<evidence type="ECO:0000259" key="4">
    <source>
        <dbReference type="PROSITE" id="PS50949"/>
    </source>
</evidence>
<keyword evidence="1" id="KW-0805">Transcription regulation</keyword>
<name>A0ABY9GGL3_9PSED</name>
<dbReference type="InterPro" id="IPR011711">
    <property type="entry name" value="GntR_C"/>
</dbReference>
<organism evidence="5 6">
    <name type="scientific">Pseudomonas hefeiensis</name>
    <dbReference type="NCBI Taxonomy" id="2738125"/>
    <lineage>
        <taxon>Bacteria</taxon>
        <taxon>Pseudomonadati</taxon>
        <taxon>Pseudomonadota</taxon>
        <taxon>Gammaproteobacteria</taxon>
        <taxon>Pseudomonadales</taxon>
        <taxon>Pseudomonadaceae</taxon>
        <taxon>Pseudomonas</taxon>
    </lineage>
</organism>
<dbReference type="PANTHER" id="PTHR43537">
    <property type="entry name" value="TRANSCRIPTIONAL REGULATOR, GNTR FAMILY"/>
    <property type="match status" value="1"/>
</dbReference>
<dbReference type="Gene3D" id="1.10.10.10">
    <property type="entry name" value="Winged helix-like DNA-binding domain superfamily/Winged helix DNA-binding domain"/>
    <property type="match status" value="1"/>
</dbReference>
<dbReference type="EMBL" id="CP117449">
    <property type="protein sequence ID" value="WLH14752.1"/>
    <property type="molecule type" value="Genomic_DNA"/>
</dbReference>
<dbReference type="SMART" id="SM00345">
    <property type="entry name" value="HTH_GNTR"/>
    <property type="match status" value="1"/>
</dbReference>
<accession>A0ABY9GGL3</accession>
<dbReference type="PRINTS" id="PR00035">
    <property type="entry name" value="HTHGNTR"/>
</dbReference>
<dbReference type="PANTHER" id="PTHR43537:SF5">
    <property type="entry name" value="UXU OPERON TRANSCRIPTIONAL REGULATOR"/>
    <property type="match status" value="1"/>
</dbReference>
<dbReference type="Pfam" id="PF07729">
    <property type="entry name" value="FCD"/>
    <property type="match status" value="1"/>
</dbReference>
<dbReference type="InterPro" id="IPR000524">
    <property type="entry name" value="Tscrpt_reg_HTH_GntR"/>
</dbReference>
<protein>
    <submittedName>
        <fullName evidence="5">FadR/GntR family transcriptional regulator</fullName>
    </submittedName>
</protein>
<dbReference type="SUPFAM" id="SSF48008">
    <property type="entry name" value="GntR ligand-binding domain-like"/>
    <property type="match status" value="1"/>
</dbReference>
<keyword evidence="6" id="KW-1185">Reference proteome</keyword>
<dbReference type="Gene3D" id="1.20.120.530">
    <property type="entry name" value="GntR ligand-binding domain-like"/>
    <property type="match status" value="1"/>
</dbReference>
<dbReference type="CDD" id="cd07377">
    <property type="entry name" value="WHTH_GntR"/>
    <property type="match status" value="1"/>
</dbReference>
<dbReference type="SUPFAM" id="SSF46785">
    <property type="entry name" value="Winged helix' DNA-binding domain"/>
    <property type="match status" value="1"/>
</dbReference>
<dbReference type="InterPro" id="IPR008920">
    <property type="entry name" value="TF_FadR/GntR_C"/>
</dbReference>
<feature type="domain" description="HTH gntR-type" evidence="4">
    <location>
        <begin position="15"/>
        <end position="83"/>
    </location>
</feature>
<dbReference type="InterPro" id="IPR036390">
    <property type="entry name" value="WH_DNA-bd_sf"/>
</dbReference>
<reference evidence="5 6" key="1">
    <citation type="submission" date="2023-02" db="EMBL/GenBank/DDBJ databases">
        <title>Evolution of Hrp T3SS in non-pathogenic Pseudomonas fluorescens.</title>
        <authorList>
            <person name="Liao K."/>
            <person name="Wei H."/>
            <person name="Gu Y."/>
        </authorList>
    </citation>
    <scope>NUCLEOTIDE SEQUENCE [LARGE SCALE GENOMIC DNA]</scope>
    <source>
        <strain evidence="5 6">FP205</strain>
    </source>
</reference>
<dbReference type="RefSeq" id="WP_305416554.1">
    <property type="nucleotide sequence ID" value="NZ_CP117426.1"/>
</dbReference>
<dbReference type="SMART" id="SM00895">
    <property type="entry name" value="FCD"/>
    <property type="match status" value="1"/>
</dbReference>
<gene>
    <name evidence="5" type="ORF">PSH57_10765</name>
</gene>
<dbReference type="PROSITE" id="PS50949">
    <property type="entry name" value="HTH_GNTR"/>
    <property type="match status" value="1"/>
</dbReference>